<name>A0A9W6X6A3_9STRA</name>
<keyword evidence="2" id="KW-1185">Reference proteome</keyword>
<gene>
    <name evidence="1" type="ORF">Pfra01_000769100</name>
</gene>
<reference evidence="1" key="1">
    <citation type="submission" date="2023-04" db="EMBL/GenBank/DDBJ databases">
        <title>Phytophthora fragariaefolia NBRC 109709.</title>
        <authorList>
            <person name="Ichikawa N."/>
            <person name="Sato H."/>
            <person name="Tonouchi N."/>
        </authorList>
    </citation>
    <scope>NUCLEOTIDE SEQUENCE</scope>
    <source>
        <strain evidence="1">NBRC 109709</strain>
    </source>
</reference>
<evidence type="ECO:0000313" key="2">
    <source>
        <dbReference type="Proteomes" id="UP001165121"/>
    </source>
</evidence>
<sequence>MEHRSSIPGHCMWVTPAALTTRRHMPALFQQRHMHVGPTGSTTHLPYGIPLHIKRRYFTERKESLATVEEEDMNGATPSPSSLQPVPVIFGQARTSTKFGSMCITSASRYLNFSDRLYAALSRLDTLGIMSKPRGRHIS</sequence>
<organism evidence="1 2">
    <name type="scientific">Phytophthora fragariaefolia</name>
    <dbReference type="NCBI Taxonomy" id="1490495"/>
    <lineage>
        <taxon>Eukaryota</taxon>
        <taxon>Sar</taxon>
        <taxon>Stramenopiles</taxon>
        <taxon>Oomycota</taxon>
        <taxon>Peronosporomycetes</taxon>
        <taxon>Peronosporales</taxon>
        <taxon>Peronosporaceae</taxon>
        <taxon>Phytophthora</taxon>
    </lineage>
</organism>
<dbReference type="AlphaFoldDB" id="A0A9W6X6A3"/>
<accession>A0A9W6X6A3</accession>
<evidence type="ECO:0000313" key="1">
    <source>
        <dbReference type="EMBL" id="GMF32368.1"/>
    </source>
</evidence>
<dbReference type="Proteomes" id="UP001165121">
    <property type="component" value="Unassembled WGS sequence"/>
</dbReference>
<protein>
    <submittedName>
        <fullName evidence="1">Unnamed protein product</fullName>
    </submittedName>
</protein>
<proteinExistence type="predicted"/>
<comment type="caution">
    <text evidence="1">The sequence shown here is derived from an EMBL/GenBank/DDBJ whole genome shotgun (WGS) entry which is preliminary data.</text>
</comment>
<dbReference type="EMBL" id="BSXT01000684">
    <property type="protein sequence ID" value="GMF32368.1"/>
    <property type="molecule type" value="Genomic_DNA"/>
</dbReference>